<evidence type="ECO:0000313" key="10">
    <source>
        <dbReference type="Proteomes" id="UP000076490"/>
    </source>
</evidence>
<gene>
    <name evidence="9" type="ORF">AV656_12850</name>
</gene>
<dbReference type="SUPFAM" id="SSF160964">
    <property type="entry name" value="MalF N-terminal region-like"/>
    <property type="match status" value="1"/>
</dbReference>
<feature type="transmembrane region" description="Helical" evidence="7">
    <location>
        <begin position="79"/>
        <end position="100"/>
    </location>
</feature>
<dbReference type="Proteomes" id="UP000076490">
    <property type="component" value="Unassembled WGS sequence"/>
</dbReference>
<evidence type="ECO:0000259" key="8">
    <source>
        <dbReference type="PROSITE" id="PS50928"/>
    </source>
</evidence>
<dbReference type="EMBL" id="LQNT01000011">
    <property type="protein sequence ID" value="KZE37449.1"/>
    <property type="molecule type" value="Genomic_DNA"/>
</dbReference>
<organism evidence="9 10">
    <name type="scientific">Bhargavaea cecembensis</name>
    <dbReference type="NCBI Taxonomy" id="394098"/>
    <lineage>
        <taxon>Bacteria</taxon>
        <taxon>Bacillati</taxon>
        <taxon>Bacillota</taxon>
        <taxon>Bacilli</taxon>
        <taxon>Bacillales</taxon>
        <taxon>Caryophanaceae</taxon>
        <taxon>Bhargavaea</taxon>
    </lineage>
</organism>
<reference evidence="9 10" key="1">
    <citation type="submission" date="2016-01" db="EMBL/GenBank/DDBJ databases">
        <title>Whole genome sequencing of Bhargavaea cecembensis T14.</title>
        <authorList>
            <person name="Hong K.W."/>
        </authorList>
    </citation>
    <scope>NUCLEOTIDE SEQUENCE [LARGE SCALE GENOMIC DNA]</scope>
    <source>
        <strain evidence="9 10">T14</strain>
    </source>
</reference>
<feature type="transmembrane region" description="Helical" evidence="7">
    <location>
        <begin position="267"/>
        <end position="287"/>
    </location>
</feature>
<keyword evidence="2 7" id="KW-0813">Transport</keyword>
<name>A0A165GS67_9BACL</name>
<dbReference type="SUPFAM" id="SSF161098">
    <property type="entry name" value="MetI-like"/>
    <property type="match status" value="1"/>
</dbReference>
<evidence type="ECO:0000256" key="5">
    <source>
        <dbReference type="ARBA" id="ARBA00022989"/>
    </source>
</evidence>
<dbReference type="InterPro" id="IPR000515">
    <property type="entry name" value="MetI-like"/>
</dbReference>
<proteinExistence type="inferred from homology"/>
<dbReference type="AlphaFoldDB" id="A0A165GS67"/>
<dbReference type="InterPro" id="IPR051393">
    <property type="entry name" value="ABC_transporter_permease"/>
</dbReference>
<dbReference type="Pfam" id="PF00528">
    <property type="entry name" value="BPD_transp_1"/>
    <property type="match status" value="1"/>
</dbReference>
<comment type="subcellular location">
    <subcellularLocation>
        <location evidence="1 7">Cell membrane</location>
        <topology evidence="1 7">Multi-pass membrane protein</topology>
    </subcellularLocation>
</comment>
<evidence type="ECO:0000256" key="1">
    <source>
        <dbReference type="ARBA" id="ARBA00004651"/>
    </source>
</evidence>
<dbReference type="OrthoDB" id="9778687at2"/>
<feature type="transmembrane region" description="Helical" evidence="7">
    <location>
        <begin position="112"/>
        <end position="129"/>
    </location>
</feature>
<evidence type="ECO:0000256" key="2">
    <source>
        <dbReference type="ARBA" id="ARBA00022448"/>
    </source>
</evidence>
<feature type="domain" description="ABC transmembrane type-1" evidence="8">
    <location>
        <begin position="75"/>
        <end position="288"/>
    </location>
</feature>
<evidence type="ECO:0000313" key="9">
    <source>
        <dbReference type="EMBL" id="KZE37449.1"/>
    </source>
</evidence>
<dbReference type="PANTHER" id="PTHR30193:SF1">
    <property type="entry name" value="ABC TRANSPORTER PERMEASE PROTEIN YESP-RELATED"/>
    <property type="match status" value="1"/>
</dbReference>
<sequence>MAGKRRFNYKTREGLQGYLFILPWIIGFIVFTAGPLLFSFAASFTNYNVTSQMDFIGLSNYERLFSGDQLFWTSLYNTLYYVLFSVPLTTIGAIFLSALLNRDIPGMRLFRTIYYLPAVLSGVGVYLLWMQLLEPGTGMVNTVLAWFGIQGPNWLFDPEWTKPALIFMKLWSVGGGMLLYLASMQGISKSLYEAAEIDGANAWQQFTRITIPMITPVIFFDIVTSLIGGFQIFQEAYVMSNGEGGPVNSMLFYNLYMWQKAFEAFDMGYAMAMSWILFVIVFALTIVNLKLAPKWVHYEGGGK</sequence>
<dbReference type="CDD" id="cd06261">
    <property type="entry name" value="TM_PBP2"/>
    <property type="match status" value="1"/>
</dbReference>
<dbReference type="InterPro" id="IPR035906">
    <property type="entry name" value="MetI-like_sf"/>
</dbReference>
<dbReference type="PROSITE" id="PS50928">
    <property type="entry name" value="ABC_TM1"/>
    <property type="match status" value="1"/>
</dbReference>
<dbReference type="GO" id="GO:0055085">
    <property type="term" value="P:transmembrane transport"/>
    <property type="evidence" value="ECO:0007669"/>
    <property type="project" value="InterPro"/>
</dbReference>
<keyword evidence="4 7" id="KW-0812">Transmembrane</keyword>
<evidence type="ECO:0000256" key="3">
    <source>
        <dbReference type="ARBA" id="ARBA00022475"/>
    </source>
</evidence>
<feature type="transmembrane region" description="Helical" evidence="7">
    <location>
        <begin position="213"/>
        <end position="233"/>
    </location>
</feature>
<comment type="caution">
    <text evidence="9">The sequence shown here is derived from an EMBL/GenBank/DDBJ whole genome shotgun (WGS) entry which is preliminary data.</text>
</comment>
<dbReference type="PANTHER" id="PTHR30193">
    <property type="entry name" value="ABC TRANSPORTER PERMEASE PROTEIN"/>
    <property type="match status" value="1"/>
</dbReference>
<protein>
    <submittedName>
        <fullName evidence="9">Spermidine/putrescine ABC transporter permease</fullName>
    </submittedName>
</protein>
<feature type="transmembrane region" description="Helical" evidence="7">
    <location>
        <begin position="21"/>
        <end position="44"/>
    </location>
</feature>
<keyword evidence="6 7" id="KW-0472">Membrane</keyword>
<comment type="similarity">
    <text evidence="7">Belongs to the binding-protein-dependent transport system permease family.</text>
</comment>
<accession>A0A165GS67</accession>
<dbReference type="Gene3D" id="1.10.3720.10">
    <property type="entry name" value="MetI-like"/>
    <property type="match status" value="1"/>
</dbReference>
<keyword evidence="5 7" id="KW-1133">Transmembrane helix</keyword>
<dbReference type="RefSeq" id="WP_063182707.1">
    <property type="nucleotide sequence ID" value="NZ_LQNT01000011.1"/>
</dbReference>
<evidence type="ECO:0000256" key="6">
    <source>
        <dbReference type="ARBA" id="ARBA00023136"/>
    </source>
</evidence>
<feature type="transmembrane region" description="Helical" evidence="7">
    <location>
        <begin position="164"/>
        <end position="182"/>
    </location>
</feature>
<evidence type="ECO:0000256" key="4">
    <source>
        <dbReference type="ARBA" id="ARBA00022692"/>
    </source>
</evidence>
<evidence type="ECO:0000256" key="7">
    <source>
        <dbReference type="RuleBase" id="RU363032"/>
    </source>
</evidence>
<keyword evidence="3" id="KW-1003">Cell membrane</keyword>
<dbReference type="GO" id="GO:0005886">
    <property type="term" value="C:plasma membrane"/>
    <property type="evidence" value="ECO:0007669"/>
    <property type="project" value="UniProtKB-SubCell"/>
</dbReference>